<dbReference type="Pfam" id="PF10604">
    <property type="entry name" value="Polyketide_cyc2"/>
    <property type="match status" value="1"/>
</dbReference>
<dbReference type="Gene3D" id="3.30.530.20">
    <property type="match status" value="1"/>
</dbReference>
<reference evidence="1 2" key="1">
    <citation type="submission" date="2018-03" db="EMBL/GenBank/DDBJ databases">
        <title>Streptomyces dioscori sp. nov., a novel endophytic actinobacterium isolated from bulbil of Dioscorea bulbifera L.</title>
        <authorList>
            <person name="Zhikuan W."/>
        </authorList>
    </citation>
    <scope>NUCLEOTIDE SEQUENCE [LARGE SCALE GENOMIC DNA]</scope>
    <source>
        <strain evidence="1 2">A217</strain>
    </source>
</reference>
<comment type="caution">
    <text evidence="1">The sequence shown here is derived from an EMBL/GenBank/DDBJ whole genome shotgun (WGS) entry which is preliminary data.</text>
</comment>
<protein>
    <recommendedName>
        <fullName evidence="3">Polyketide cyclase /reductase</fullName>
    </recommendedName>
</protein>
<dbReference type="InterPro" id="IPR023393">
    <property type="entry name" value="START-like_dom_sf"/>
</dbReference>
<evidence type="ECO:0008006" key="3">
    <source>
        <dbReference type="Google" id="ProtNLM"/>
    </source>
</evidence>
<keyword evidence="2" id="KW-1185">Reference proteome</keyword>
<gene>
    <name evidence="1" type="ORF">C6Y14_05935</name>
</gene>
<dbReference type="AlphaFoldDB" id="A0A2P8QCD3"/>
<dbReference type="Proteomes" id="UP000240429">
    <property type="component" value="Unassembled WGS sequence"/>
</dbReference>
<accession>A0A2P8QCD3</accession>
<sequence>MRLTARNLHRITTEKEIETDPMKSMRAMQSLRSMRAMRSLKPLPRFMQGMAAAAVVTATTLSAPAMAAAHDARSATGTHQAQPGSGTFQECRGVTVDKSAPVVSRAAVLIDAPLKTVWKLHTDIDAWSSWIPEITPAKKKTPGPLRPGSVFDWSPQNMKVTSTVTAVEQGRCTAWAAPVNGIDGVHLFTFKQVRGGVLATTEESWAGAPVEADIPGSQAALDAGLDDWVNRLKSTAEAKSGCTGR</sequence>
<dbReference type="SUPFAM" id="SSF55961">
    <property type="entry name" value="Bet v1-like"/>
    <property type="match status" value="1"/>
</dbReference>
<dbReference type="EMBL" id="PYBJ01000003">
    <property type="protein sequence ID" value="PSM43920.1"/>
    <property type="molecule type" value="Genomic_DNA"/>
</dbReference>
<name>A0A2P8QCD3_9ACTN</name>
<organism evidence="1 2">
    <name type="scientific">Streptomyces dioscori</name>
    <dbReference type="NCBI Taxonomy" id="2109333"/>
    <lineage>
        <taxon>Bacteria</taxon>
        <taxon>Bacillati</taxon>
        <taxon>Actinomycetota</taxon>
        <taxon>Actinomycetes</taxon>
        <taxon>Kitasatosporales</taxon>
        <taxon>Streptomycetaceae</taxon>
        <taxon>Streptomyces</taxon>
        <taxon>Streptomyces aurantiacus group</taxon>
    </lineage>
</organism>
<evidence type="ECO:0000313" key="1">
    <source>
        <dbReference type="EMBL" id="PSM43920.1"/>
    </source>
</evidence>
<dbReference type="InterPro" id="IPR019587">
    <property type="entry name" value="Polyketide_cyclase/dehydratase"/>
</dbReference>
<proteinExistence type="predicted"/>
<evidence type="ECO:0000313" key="2">
    <source>
        <dbReference type="Proteomes" id="UP000240429"/>
    </source>
</evidence>